<dbReference type="InterPro" id="IPR036127">
    <property type="entry name" value="CcmE-like_sf"/>
</dbReference>
<dbReference type="GO" id="GO:0017004">
    <property type="term" value="P:cytochrome complex assembly"/>
    <property type="evidence" value="ECO:0007669"/>
    <property type="project" value="UniProtKB-KW"/>
</dbReference>
<evidence type="ECO:0000313" key="5">
    <source>
        <dbReference type="EMBL" id="KTE92452.1"/>
    </source>
</evidence>
<comment type="caution">
    <text evidence="5">The sequence shown here is derived from an EMBL/GenBank/DDBJ whole genome shotgun (WGS) entry which is preliminary data.</text>
</comment>
<accession>A0A0W1JL12</accession>
<dbReference type="AlphaFoldDB" id="A0A0W1JL12"/>
<dbReference type="Pfam" id="PF03100">
    <property type="entry name" value="CcmE"/>
    <property type="match status" value="1"/>
</dbReference>
<keyword evidence="2" id="KW-0408">Iron</keyword>
<organism evidence="5 6">
    <name type="scientific">Desulfitobacterium hafniense</name>
    <name type="common">Desulfitobacterium frappieri</name>
    <dbReference type="NCBI Taxonomy" id="49338"/>
    <lineage>
        <taxon>Bacteria</taxon>
        <taxon>Bacillati</taxon>
        <taxon>Bacillota</taxon>
        <taxon>Clostridia</taxon>
        <taxon>Eubacteriales</taxon>
        <taxon>Desulfitobacteriaceae</taxon>
        <taxon>Desulfitobacterium</taxon>
    </lineage>
</organism>
<dbReference type="EMBL" id="LOCK01000014">
    <property type="protein sequence ID" value="KTE92452.1"/>
    <property type="molecule type" value="Genomic_DNA"/>
</dbReference>
<dbReference type="Proteomes" id="UP000054623">
    <property type="component" value="Unassembled WGS sequence"/>
</dbReference>
<evidence type="ECO:0000256" key="4">
    <source>
        <dbReference type="ARBA" id="ARBA00023136"/>
    </source>
</evidence>
<keyword evidence="3" id="KW-0201">Cytochrome c-type biogenesis</keyword>
<evidence type="ECO:0000256" key="1">
    <source>
        <dbReference type="ARBA" id="ARBA00004370"/>
    </source>
</evidence>
<evidence type="ECO:0000256" key="3">
    <source>
        <dbReference type="ARBA" id="ARBA00022748"/>
    </source>
</evidence>
<dbReference type="RefSeq" id="WP_058490904.1">
    <property type="nucleotide sequence ID" value="NZ_LOCK01000014.1"/>
</dbReference>
<proteinExistence type="predicted"/>
<gene>
    <name evidence="5" type="ORF">AT727_19045</name>
</gene>
<dbReference type="OrthoDB" id="9794828at2"/>
<evidence type="ECO:0000256" key="2">
    <source>
        <dbReference type="ARBA" id="ARBA00022617"/>
    </source>
</evidence>
<comment type="subcellular location">
    <subcellularLocation>
        <location evidence="1">Membrane</location>
    </subcellularLocation>
</comment>
<keyword evidence="4" id="KW-0472">Membrane</keyword>
<dbReference type="Gene3D" id="2.40.50.140">
    <property type="entry name" value="Nucleic acid-binding proteins"/>
    <property type="match status" value="1"/>
</dbReference>
<keyword evidence="2" id="KW-0479">Metal-binding</keyword>
<reference evidence="5 6" key="1">
    <citation type="submission" date="2015-12" db="EMBL/GenBank/DDBJ databases">
        <title>Draft Genome Sequence of Desulfitobacterium hafniense Strain DH, a Sulfate-reducing Bacterium Isolated from Paddy Soils.</title>
        <authorList>
            <person name="Bao P."/>
            <person name="Zhang X."/>
            <person name="Li G."/>
        </authorList>
    </citation>
    <scope>NUCLEOTIDE SEQUENCE [LARGE SCALE GENOMIC DNA]</scope>
    <source>
        <strain evidence="5 6">DH</strain>
    </source>
</reference>
<dbReference type="InterPro" id="IPR004329">
    <property type="entry name" value="CcmE"/>
</dbReference>
<dbReference type="GO" id="GO:0005886">
    <property type="term" value="C:plasma membrane"/>
    <property type="evidence" value="ECO:0007669"/>
    <property type="project" value="InterPro"/>
</dbReference>
<evidence type="ECO:0008006" key="7">
    <source>
        <dbReference type="Google" id="ProtNLM"/>
    </source>
</evidence>
<keyword evidence="2" id="KW-0349">Heme</keyword>
<dbReference type="GO" id="GO:0020037">
    <property type="term" value="F:heme binding"/>
    <property type="evidence" value="ECO:0007669"/>
    <property type="project" value="InterPro"/>
</dbReference>
<name>A0A0W1JL12_DESHA</name>
<protein>
    <recommendedName>
        <fullName evidence="7">Cytochrome c-type biogenesis protein CcmE</fullName>
    </recommendedName>
</protein>
<dbReference type="SUPFAM" id="SSF82093">
    <property type="entry name" value="Heme chaperone CcmE"/>
    <property type="match status" value="1"/>
</dbReference>
<sequence>MNKKIKMLIAVSTVLIAVAFLFIQGFRASGGVGEYLTIEEALSATDDKRDRFIQLEAVVVSSSVKYDSTLPLLTFDLTDDKNVISVEYADAKPDNFDSGYPVIVEGRFDENNKFKADKVLVKCPSKYEEETKS</sequence>
<evidence type="ECO:0000313" key="6">
    <source>
        <dbReference type="Proteomes" id="UP000054623"/>
    </source>
</evidence>
<dbReference type="InterPro" id="IPR012340">
    <property type="entry name" value="NA-bd_OB-fold"/>
</dbReference>
<dbReference type="GO" id="GO:0017003">
    <property type="term" value="P:protein-heme linkage"/>
    <property type="evidence" value="ECO:0007669"/>
    <property type="project" value="InterPro"/>
</dbReference>